<comment type="caution">
    <text evidence="1">The sequence shown here is derived from an EMBL/GenBank/DDBJ whole genome shotgun (WGS) entry which is preliminary data.</text>
</comment>
<dbReference type="RefSeq" id="WP_104617910.1">
    <property type="nucleotide sequence ID" value="NZ_JAWLPZ010000005.1"/>
</dbReference>
<accession>A0ABX5B6N5</accession>
<dbReference type="InterPro" id="IPR002052">
    <property type="entry name" value="DNA_methylase_N6_adenine_CS"/>
</dbReference>
<proteinExistence type="predicted"/>
<evidence type="ECO:0000313" key="1">
    <source>
        <dbReference type="EMBL" id="PPS22946.1"/>
    </source>
</evidence>
<gene>
    <name evidence="1" type="ORF">DJ52_01755</name>
</gene>
<protein>
    <submittedName>
        <fullName evidence="1">Uncharacterized protein</fullName>
    </submittedName>
</protein>
<name>A0ABX5B6N5_9SPIR</name>
<organism evidence="1 2">
    <name type="scientific">Brachyspira murdochii</name>
    <dbReference type="NCBI Taxonomy" id="84378"/>
    <lineage>
        <taxon>Bacteria</taxon>
        <taxon>Pseudomonadati</taxon>
        <taxon>Spirochaetota</taxon>
        <taxon>Spirochaetia</taxon>
        <taxon>Brachyspirales</taxon>
        <taxon>Brachyspiraceae</taxon>
        <taxon>Brachyspira</taxon>
    </lineage>
</organism>
<dbReference type="EMBL" id="JJMJ01000028">
    <property type="protein sequence ID" value="PPS22946.1"/>
    <property type="molecule type" value="Genomic_DNA"/>
</dbReference>
<reference evidence="1 2" key="1">
    <citation type="submission" date="2014-04" db="EMBL/GenBank/DDBJ databases">
        <title>Whole genome sequence of 'Brachyspira hampsonii' D13-03603F2.</title>
        <authorList>
            <person name="Patterson A.H."/>
            <person name="Chaban B."/>
            <person name="Fernando C."/>
            <person name="Harding J.C."/>
            <person name="Hill J.E."/>
        </authorList>
    </citation>
    <scope>NUCLEOTIDE SEQUENCE [LARGE SCALE GENOMIC DNA]</scope>
    <source>
        <strain evidence="1 2">D13-03603F2</strain>
    </source>
</reference>
<sequence length="209" mass="24484">MENNNKKNSSIRKLKTSASIVKNDEYFTPSEAVYPIAELLKKYNINNILEPCDTNNNSNIAKVLREYNFNVYTSSIKESNYILNMPIQTNVFVVTNPPYSLKDDFIEKSIYLIEKNIINGFAFLLPTMALHGVKRHKFFNKLNNLGFSIKTLIFDKRVEFTSFENIKSLNKPWFDVAWFVFIKEKEVFNEVSFVKLQVKEKDNFEHLLV</sequence>
<evidence type="ECO:0000313" key="2">
    <source>
        <dbReference type="Proteomes" id="UP000238924"/>
    </source>
</evidence>
<dbReference type="Proteomes" id="UP000238924">
    <property type="component" value="Unassembled WGS sequence"/>
</dbReference>
<dbReference type="PROSITE" id="PS00092">
    <property type="entry name" value="N6_MTASE"/>
    <property type="match status" value="1"/>
</dbReference>
<keyword evidence="2" id="KW-1185">Reference proteome</keyword>